<sequence>MRVGLRGGEAEVLATKADDGKPFHFVNGLDVDQATGDVYFTDSSLNFQRINNVEILLHSDATGRLLKYDSRTKKVTVLQSNLPYPNGVALSGDRTHVVVAHTGPCEAFRYWLKGKKAKKYELFADLPGFADNVRRDSRGGYWFGLNMEKLQYNASGAVVRADPDAKHLVGIRVDPNGAAIEEMTAPQGVRLSEVAEKDGKLWLGSVGLDYVGFVDLALS</sequence>
<dbReference type="Gramene" id="TVU08197">
    <property type="protein sequence ID" value="TVU08197"/>
    <property type="gene ID" value="EJB05_41589"/>
</dbReference>
<dbReference type="Proteomes" id="UP000324897">
    <property type="component" value="Chromosome 3"/>
</dbReference>
<dbReference type="GO" id="GO:0005773">
    <property type="term" value="C:vacuole"/>
    <property type="evidence" value="ECO:0007669"/>
    <property type="project" value="UniProtKB-SubCell"/>
</dbReference>
<dbReference type="OrthoDB" id="1908448at2759"/>
<comment type="caution">
    <text evidence="6">The sequence shown here is derived from an EMBL/GenBank/DDBJ whole genome shotgun (WGS) entry which is preliminary data.</text>
</comment>
<reference evidence="6 7" key="1">
    <citation type="journal article" date="2019" name="Sci. Rep.">
        <title>A high-quality genome of Eragrostis curvula grass provides insights into Poaceae evolution and supports new strategies to enhance forage quality.</title>
        <authorList>
            <person name="Carballo J."/>
            <person name="Santos B.A.C.M."/>
            <person name="Zappacosta D."/>
            <person name="Garbus I."/>
            <person name="Selva J.P."/>
            <person name="Gallo C.A."/>
            <person name="Diaz A."/>
            <person name="Albertini E."/>
            <person name="Caccamo M."/>
            <person name="Echenique V."/>
        </authorList>
    </citation>
    <scope>NUCLEOTIDE SEQUENCE [LARGE SCALE GENOMIC DNA]</scope>
    <source>
        <strain evidence="7">cv. Victoria</strain>
        <tissue evidence="6">Leaf</tissue>
    </source>
</reference>
<keyword evidence="7" id="KW-1185">Reference proteome</keyword>
<gene>
    <name evidence="6" type="ORF">EJB05_41589</name>
</gene>
<evidence type="ECO:0000256" key="2">
    <source>
        <dbReference type="ARBA" id="ARBA00009191"/>
    </source>
</evidence>
<evidence type="ECO:0000313" key="6">
    <source>
        <dbReference type="EMBL" id="TVU08197.1"/>
    </source>
</evidence>
<dbReference type="Gene3D" id="2.120.10.30">
    <property type="entry name" value="TolB, C-terminal domain"/>
    <property type="match status" value="1"/>
</dbReference>
<keyword evidence="4" id="KW-0325">Glycoprotein</keyword>
<comment type="subcellular location">
    <subcellularLocation>
        <location evidence="1">Vacuole</location>
    </subcellularLocation>
</comment>
<dbReference type="AlphaFoldDB" id="A0A5J9TAD5"/>
<proteinExistence type="inferred from homology"/>
<dbReference type="Pfam" id="PF03088">
    <property type="entry name" value="Str_synth"/>
    <property type="match status" value="1"/>
</dbReference>
<evidence type="ECO:0000259" key="5">
    <source>
        <dbReference type="Pfam" id="PF03088"/>
    </source>
</evidence>
<dbReference type="InterPro" id="IPR018119">
    <property type="entry name" value="Strictosidine_synth_cons-reg"/>
</dbReference>
<dbReference type="InterPro" id="IPR011042">
    <property type="entry name" value="6-blade_b-propeller_TolB-like"/>
</dbReference>
<dbReference type="FunFam" id="2.120.10.30:FF:000055">
    <property type="entry name" value="Protein STRICTOSIDINE SYNTHASE-LIKE 11"/>
    <property type="match status" value="1"/>
</dbReference>
<organism evidence="6 7">
    <name type="scientific">Eragrostis curvula</name>
    <name type="common">weeping love grass</name>
    <dbReference type="NCBI Taxonomy" id="38414"/>
    <lineage>
        <taxon>Eukaryota</taxon>
        <taxon>Viridiplantae</taxon>
        <taxon>Streptophyta</taxon>
        <taxon>Embryophyta</taxon>
        <taxon>Tracheophyta</taxon>
        <taxon>Spermatophyta</taxon>
        <taxon>Magnoliopsida</taxon>
        <taxon>Liliopsida</taxon>
        <taxon>Poales</taxon>
        <taxon>Poaceae</taxon>
        <taxon>PACMAD clade</taxon>
        <taxon>Chloridoideae</taxon>
        <taxon>Eragrostideae</taxon>
        <taxon>Eragrostidinae</taxon>
        <taxon>Eragrostis</taxon>
    </lineage>
</organism>
<feature type="non-terminal residue" evidence="6">
    <location>
        <position position="1"/>
    </location>
</feature>
<evidence type="ECO:0000313" key="7">
    <source>
        <dbReference type="Proteomes" id="UP000324897"/>
    </source>
</evidence>
<evidence type="ECO:0000256" key="4">
    <source>
        <dbReference type="ARBA" id="ARBA00023180"/>
    </source>
</evidence>
<dbReference type="EMBL" id="RWGY01000039">
    <property type="protein sequence ID" value="TVU08197.1"/>
    <property type="molecule type" value="Genomic_DNA"/>
</dbReference>
<dbReference type="PANTHER" id="PTHR10426:SF62">
    <property type="entry name" value="OS08G0175000 PROTEIN"/>
    <property type="match status" value="1"/>
</dbReference>
<accession>A0A5J9TAD5</accession>
<dbReference type="PANTHER" id="PTHR10426">
    <property type="entry name" value="STRICTOSIDINE SYNTHASE-RELATED"/>
    <property type="match status" value="1"/>
</dbReference>
<dbReference type="SUPFAM" id="SSF63829">
    <property type="entry name" value="Calcium-dependent phosphotriesterase"/>
    <property type="match status" value="1"/>
</dbReference>
<name>A0A5J9TAD5_9POAL</name>
<evidence type="ECO:0000256" key="3">
    <source>
        <dbReference type="ARBA" id="ARBA00022554"/>
    </source>
</evidence>
<feature type="domain" description="Strictosidine synthase conserved region" evidence="5">
    <location>
        <begin position="27"/>
        <end position="114"/>
    </location>
</feature>
<comment type="similarity">
    <text evidence="2">Belongs to the strictosidine synthase family.</text>
</comment>
<keyword evidence="3" id="KW-0926">Vacuole</keyword>
<evidence type="ECO:0000256" key="1">
    <source>
        <dbReference type="ARBA" id="ARBA00004116"/>
    </source>
</evidence>
<dbReference type="GO" id="GO:0012505">
    <property type="term" value="C:endomembrane system"/>
    <property type="evidence" value="ECO:0007669"/>
    <property type="project" value="TreeGrafter"/>
</dbReference>
<dbReference type="GO" id="GO:0016787">
    <property type="term" value="F:hydrolase activity"/>
    <property type="evidence" value="ECO:0007669"/>
    <property type="project" value="TreeGrafter"/>
</dbReference>
<protein>
    <recommendedName>
        <fullName evidence="5">Strictosidine synthase conserved region domain-containing protein</fullName>
    </recommendedName>
</protein>